<dbReference type="AlphaFoldDB" id="A0A1G2HID6"/>
<dbReference type="EMBL" id="MHOK01000005">
    <property type="protein sequence ID" value="OGZ62266.1"/>
    <property type="molecule type" value="Genomic_DNA"/>
</dbReference>
<organism evidence="1 2">
    <name type="scientific">Candidatus Spechtbacteria bacterium RIFCSPLOWO2_12_FULL_38_22</name>
    <dbReference type="NCBI Taxonomy" id="1802165"/>
    <lineage>
        <taxon>Bacteria</taxon>
        <taxon>Candidatus Spechtiibacteriota</taxon>
    </lineage>
</organism>
<evidence type="ECO:0000313" key="1">
    <source>
        <dbReference type="EMBL" id="OGZ62266.1"/>
    </source>
</evidence>
<proteinExistence type="predicted"/>
<comment type="caution">
    <text evidence="1">The sequence shown here is derived from an EMBL/GenBank/DDBJ whole genome shotgun (WGS) entry which is preliminary data.</text>
</comment>
<protein>
    <submittedName>
        <fullName evidence="1">Uncharacterized protein</fullName>
    </submittedName>
</protein>
<reference evidence="1 2" key="1">
    <citation type="journal article" date="2016" name="Nat. Commun.">
        <title>Thousands of microbial genomes shed light on interconnected biogeochemical processes in an aquifer system.</title>
        <authorList>
            <person name="Anantharaman K."/>
            <person name="Brown C.T."/>
            <person name="Hug L.A."/>
            <person name="Sharon I."/>
            <person name="Castelle C.J."/>
            <person name="Probst A.J."/>
            <person name="Thomas B.C."/>
            <person name="Singh A."/>
            <person name="Wilkins M.J."/>
            <person name="Karaoz U."/>
            <person name="Brodie E.L."/>
            <person name="Williams K.H."/>
            <person name="Hubbard S.S."/>
            <person name="Banfield J.F."/>
        </authorList>
    </citation>
    <scope>NUCLEOTIDE SEQUENCE [LARGE SCALE GENOMIC DNA]</scope>
</reference>
<sequence>MLNAPVSWFGASSSNPSGAQEAIGDYRNSIIDILKLTTEYVLQDMLTVENVIILVVLPDGQETQSIIPAGELISLLLGSNTVPDEAWLEKFSINSEDLTISEGLSIG</sequence>
<gene>
    <name evidence="1" type="ORF">A3F94_03010</name>
</gene>
<dbReference type="Proteomes" id="UP000176770">
    <property type="component" value="Unassembled WGS sequence"/>
</dbReference>
<accession>A0A1G2HID6</accession>
<name>A0A1G2HID6_9BACT</name>
<evidence type="ECO:0000313" key="2">
    <source>
        <dbReference type="Proteomes" id="UP000176770"/>
    </source>
</evidence>